<dbReference type="EMBL" id="JACOON010000005">
    <property type="protein sequence ID" value="MBC5648666.1"/>
    <property type="molecule type" value="Genomic_DNA"/>
</dbReference>
<name>A0ABR7EH41_9FIRM</name>
<dbReference type="InterPro" id="IPR000182">
    <property type="entry name" value="GNAT_dom"/>
</dbReference>
<sequence>MNYEVRSVAEQDYKEIHRIYAPYVRDTAISFEVDVPSEKEIKERIAAVSKKYPYLVCVEDRKIIGYAYASEHQKRAAYCYGVDVSIYLEQNRHSEGFGTLLYKRLFELLAKQGYMNAYAGITLPNEKSCKLHEKFGFVPVGTYHKTGYKFGRWYDVLWMEKRIRETLPQAGILDIRDIIG</sequence>
<evidence type="ECO:0000259" key="1">
    <source>
        <dbReference type="PROSITE" id="PS51186"/>
    </source>
</evidence>
<proteinExistence type="predicted"/>
<protein>
    <submittedName>
        <fullName evidence="2">N-acetyltransferase</fullName>
    </submittedName>
</protein>
<accession>A0ABR7EH41</accession>
<dbReference type="Gene3D" id="3.40.630.30">
    <property type="match status" value="1"/>
</dbReference>
<dbReference type="SUPFAM" id="SSF55729">
    <property type="entry name" value="Acyl-CoA N-acyltransferases (Nat)"/>
    <property type="match status" value="1"/>
</dbReference>
<reference evidence="2 3" key="1">
    <citation type="submission" date="2020-08" db="EMBL/GenBank/DDBJ databases">
        <title>Genome public.</title>
        <authorList>
            <person name="Liu C."/>
            <person name="Sun Q."/>
        </authorList>
    </citation>
    <scope>NUCLEOTIDE SEQUENCE [LARGE SCALE GENOMIC DNA]</scope>
    <source>
        <strain evidence="2 3">NSJ-35</strain>
    </source>
</reference>
<dbReference type="InterPro" id="IPR016181">
    <property type="entry name" value="Acyl_CoA_acyltransferase"/>
</dbReference>
<dbReference type="Proteomes" id="UP000606889">
    <property type="component" value="Unassembled WGS sequence"/>
</dbReference>
<dbReference type="PANTHER" id="PTHR43072:SF8">
    <property type="entry name" value="ACYLTRANSFERASE FABY-RELATED"/>
    <property type="match status" value="1"/>
</dbReference>
<dbReference type="RefSeq" id="WP_186858163.1">
    <property type="nucleotide sequence ID" value="NZ_JACOON010000005.1"/>
</dbReference>
<dbReference type="Pfam" id="PF13420">
    <property type="entry name" value="Acetyltransf_4"/>
    <property type="match status" value="1"/>
</dbReference>
<organism evidence="2 3">
    <name type="scientific">Christensenella tenuis</name>
    <dbReference type="NCBI Taxonomy" id="2763033"/>
    <lineage>
        <taxon>Bacteria</taxon>
        <taxon>Bacillati</taxon>
        <taxon>Bacillota</taxon>
        <taxon>Clostridia</taxon>
        <taxon>Christensenellales</taxon>
        <taxon>Christensenellaceae</taxon>
        <taxon>Christensenella</taxon>
    </lineage>
</organism>
<dbReference type="PROSITE" id="PS51186">
    <property type="entry name" value="GNAT"/>
    <property type="match status" value="1"/>
</dbReference>
<gene>
    <name evidence="2" type="ORF">H8S18_09985</name>
</gene>
<feature type="domain" description="N-acetyltransferase" evidence="1">
    <location>
        <begin position="3"/>
        <end position="164"/>
    </location>
</feature>
<comment type="caution">
    <text evidence="2">The sequence shown here is derived from an EMBL/GenBank/DDBJ whole genome shotgun (WGS) entry which is preliminary data.</text>
</comment>
<dbReference type="PANTHER" id="PTHR43072">
    <property type="entry name" value="N-ACETYLTRANSFERASE"/>
    <property type="match status" value="1"/>
</dbReference>
<evidence type="ECO:0000313" key="3">
    <source>
        <dbReference type="Proteomes" id="UP000606889"/>
    </source>
</evidence>
<evidence type="ECO:0000313" key="2">
    <source>
        <dbReference type="EMBL" id="MBC5648666.1"/>
    </source>
</evidence>
<keyword evidence="3" id="KW-1185">Reference proteome</keyword>